<dbReference type="SUPFAM" id="SSF50249">
    <property type="entry name" value="Nucleic acid-binding proteins"/>
    <property type="match status" value="1"/>
</dbReference>
<feature type="domain" description="Aminoacyl-transfer RNA synthetases class-II family profile" evidence="8">
    <location>
        <begin position="136"/>
        <end position="450"/>
    </location>
</feature>
<protein>
    <recommendedName>
        <fullName evidence="7">Asparagine--tRNA ligase</fullName>
        <ecNumber evidence="7">6.1.1.22</ecNumber>
    </recommendedName>
    <alternativeName>
        <fullName evidence="7">Asparaginyl-tRNA synthetase</fullName>
        <shortName evidence="7">AsnRS</shortName>
    </alternativeName>
</protein>
<comment type="similarity">
    <text evidence="1 7">Belongs to the class-II aminoacyl-tRNA synthetase family.</text>
</comment>
<dbReference type="GO" id="GO:0005524">
    <property type="term" value="F:ATP binding"/>
    <property type="evidence" value="ECO:0007669"/>
    <property type="project" value="UniProtKB-UniRule"/>
</dbReference>
<dbReference type="InterPro" id="IPR004364">
    <property type="entry name" value="Aa-tRNA-synt_II"/>
</dbReference>
<evidence type="ECO:0000256" key="7">
    <source>
        <dbReference type="HAMAP-Rule" id="MF_00534"/>
    </source>
</evidence>
<keyword evidence="3 7" id="KW-0547">Nucleotide-binding</keyword>
<evidence type="ECO:0000256" key="5">
    <source>
        <dbReference type="ARBA" id="ARBA00022917"/>
    </source>
</evidence>
<keyword evidence="7" id="KW-0963">Cytoplasm</keyword>
<dbReference type="NCBIfam" id="TIGR00457">
    <property type="entry name" value="asnS"/>
    <property type="match status" value="1"/>
</dbReference>
<comment type="subcellular location">
    <subcellularLocation>
        <location evidence="7">Cytoplasm</location>
    </subcellularLocation>
</comment>
<organism evidence="9 10">
    <name type="scientific">Candidatus Borkfalkia excrementavium</name>
    <dbReference type="NCBI Taxonomy" id="2838505"/>
    <lineage>
        <taxon>Bacteria</taxon>
        <taxon>Bacillati</taxon>
        <taxon>Bacillota</taxon>
        <taxon>Clostridia</taxon>
        <taxon>Christensenellales</taxon>
        <taxon>Christensenellaceae</taxon>
        <taxon>Candidatus Borkfalkia</taxon>
    </lineage>
</organism>
<dbReference type="FunFam" id="3.30.930.10:FF:000016">
    <property type="entry name" value="Asparagine--tRNA ligase"/>
    <property type="match status" value="1"/>
</dbReference>
<dbReference type="Pfam" id="PF00152">
    <property type="entry name" value="tRNA-synt_2"/>
    <property type="match status" value="1"/>
</dbReference>
<comment type="catalytic activity">
    <reaction evidence="7">
        <text>tRNA(Asn) + L-asparagine + ATP = L-asparaginyl-tRNA(Asn) + AMP + diphosphate + H(+)</text>
        <dbReference type="Rhea" id="RHEA:11180"/>
        <dbReference type="Rhea" id="RHEA-COMP:9659"/>
        <dbReference type="Rhea" id="RHEA-COMP:9674"/>
        <dbReference type="ChEBI" id="CHEBI:15378"/>
        <dbReference type="ChEBI" id="CHEBI:30616"/>
        <dbReference type="ChEBI" id="CHEBI:33019"/>
        <dbReference type="ChEBI" id="CHEBI:58048"/>
        <dbReference type="ChEBI" id="CHEBI:78442"/>
        <dbReference type="ChEBI" id="CHEBI:78515"/>
        <dbReference type="ChEBI" id="CHEBI:456215"/>
        <dbReference type="EC" id="6.1.1.22"/>
    </reaction>
</comment>
<proteinExistence type="inferred from homology"/>
<dbReference type="InterPro" id="IPR004365">
    <property type="entry name" value="NA-bd_OB_tRNA"/>
</dbReference>
<sequence>MHRITIKEIYADSPAYGGKTVTVMGWAKTIRDSKAFGFIELNDGSCFKNCQVVFEREKLSNYDEIARQNVGASLVVKGTLVLTPENRQPFEIKADQIEVMGTSTPDYPLQKKRHTMEFLREIAYLRPRTNTFNAVFRIRSEAAFAIHEFFHSRGFVYVHTPIITGSDCEGAGAMFQVTTLDLDKIRGEVDYKKDFFEKRASLTVSGQLNAETYAMAFSDVYTFGPTFRAERSNTTRHAAEFWMIEPEMSFCDLEGDMDVAEAMVKAIIRHVMKTCPAEIEFLNNFVDKGLIERLKNVSENEFVRLTYTKAIEILEKVKDRFEFPVYWGCDLQSEHERYLTEQVYKKPVFLTDYPKEIKAFYMRLNDDQKTVAAVDMLVPGIGELLGGSQREEREEVLRARMAELGLREEDYWWYLNLRKYGGTVHSGFGLGFDRMIMYLTGISNIRDVLPFPRTVGNLEY</sequence>
<dbReference type="SUPFAM" id="SSF55681">
    <property type="entry name" value="Class II aaRS and biotin synthetases"/>
    <property type="match status" value="1"/>
</dbReference>
<dbReference type="PRINTS" id="PR01042">
    <property type="entry name" value="TRNASYNTHASP"/>
</dbReference>
<keyword evidence="2 7" id="KW-0436">Ligase</keyword>
<dbReference type="Gene3D" id="3.30.930.10">
    <property type="entry name" value="Bira Bifunctional Protein, Domain 2"/>
    <property type="match status" value="1"/>
</dbReference>
<dbReference type="GO" id="GO:0140096">
    <property type="term" value="F:catalytic activity, acting on a protein"/>
    <property type="evidence" value="ECO:0007669"/>
    <property type="project" value="UniProtKB-ARBA"/>
</dbReference>
<dbReference type="PANTHER" id="PTHR22594">
    <property type="entry name" value="ASPARTYL/LYSYL-TRNA SYNTHETASE"/>
    <property type="match status" value="1"/>
</dbReference>
<evidence type="ECO:0000313" key="9">
    <source>
        <dbReference type="EMBL" id="HIY78150.1"/>
    </source>
</evidence>
<keyword evidence="6 7" id="KW-0030">Aminoacyl-tRNA synthetase</keyword>
<dbReference type="CDD" id="cd04318">
    <property type="entry name" value="EcAsnRS_like_N"/>
    <property type="match status" value="1"/>
</dbReference>
<dbReference type="Pfam" id="PF01336">
    <property type="entry name" value="tRNA_anti-codon"/>
    <property type="match status" value="1"/>
</dbReference>
<evidence type="ECO:0000256" key="3">
    <source>
        <dbReference type="ARBA" id="ARBA00022741"/>
    </source>
</evidence>
<evidence type="ECO:0000259" key="8">
    <source>
        <dbReference type="PROSITE" id="PS50862"/>
    </source>
</evidence>
<reference evidence="9" key="2">
    <citation type="submission" date="2021-04" db="EMBL/GenBank/DDBJ databases">
        <authorList>
            <person name="Gilroy R."/>
        </authorList>
    </citation>
    <scope>NUCLEOTIDE SEQUENCE</scope>
    <source>
        <strain evidence="9">CHK199-9574</strain>
    </source>
</reference>
<dbReference type="PANTHER" id="PTHR22594:SF34">
    <property type="entry name" value="ASPARAGINE--TRNA LIGASE, MITOCHONDRIAL-RELATED"/>
    <property type="match status" value="1"/>
</dbReference>
<evidence type="ECO:0000256" key="4">
    <source>
        <dbReference type="ARBA" id="ARBA00022840"/>
    </source>
</evidence>
<dbReference type="GO" id="GO:0006421">
    <property type="term" value="P:asparaginyl-tRNA aminoacylation"/>
    <property type="evidence" value="ECO:0007669"/>
    <property type="project" value="UniProtKB-UniRule"/>
</dbReference>
<comment type="subunit">
    <text evidence="7">Homodimer.</text>
</comment>
<keyword evidence="4 7" id="KW-0067">ATP-binding</keyword>
<name>A0A9D2CG46_9FIRM</name>
<dbReference type="InterPro" id="IPR045864">
    <property type="entry name" value="aa-tRNA-synth_II/BPL/LPL"/>
</dbReference>
<dbReference type="AlphaFoldDB" id="A0A9D2CG46"/>
<dbReference type="InterPro" id="IPR002312">
    <property type="entry name" value="Asp/Asn-tRNA-synth_IIb"/>
</dbReference>
<dbReference type="PROSITE" id="PS50862">
    <property type="entry name" value="AA_TRNA_LIGASE_II"/>
    <property type="match status" value="1"/>
</dbReference>
<evidence type="ECO:0000313" key="10">
    <source>
        <dbReference type="Proteomes" id="UP000824135"/>
    </source>
</evidence>
<dbReference type="GO" id="GO:0004816">
    <property type="term" value="F:asparagine-tRNA ligase activity"/>
    <property type="evidence" value="ECO:0007669"/>
    <property type="project" value="UniProtKB-UniRule"/>
</dbReference>
<dbReference type="GO" id="GO:0003676">
    <property type="term" value="F:nucleic acid binding"/>
    <property type="evidence" value="ECO:0007669"/>
    <property type="project" value="InterPro"/>
</dbReference>
<evidence type="ECO:0000256" key="2">
    <source>
        <dbReference type="ARBA" id="ARBA00022598"/>
    </source>
</evidence>
<dbReference type="GO" id="GO:0016740">
    <property type="term" value="F:transferase activity"/>
    <property type="evidence" value="ECO:0007669"/>
    <property type="project" value="UniProtKB-ARBA"/>
</dbReference>
<gene>
    <name evidence="7 9" type="primary">asnS</name>
    <name evidence="9" type="ORF">H9728_03820</name>
</gene>
<reference evidence="9" key="1">
    <citation type="journal article" date="2021" name="PeerJ">
        <title>Extensive microbial diversity within the chicken gut microbiome revealed by metagenomics and culture.</title>
        <authorList>
            <person name="Gilroy R."/>
            <person name="Ravi A."/>
            <person name="Getino M."/>
            <person name="Pursley I."/>
            <person name="Horton D.L."/>
            <person name="Alikhan N.F."/>
            <person name="Baker D."/>
            <person name="Gharbi K."/>
            <person name="Hall N."/>
            <person name="Watson M."/>
            <person name="Adriaenssens E.M."/>
            <person name="Foster-Nyarko E."/>
            <person name="Jarju S."/>
            <person name="Secka A."/>
            <person name="Antonio M."/>
            <person name="Oren A."/>
            <person name="Chaudhuri R.R."/>
            <person name="La Ragione R."/>
            <person name="Hildebrand F."/>
            <person name="Pallen M.J."/>
        </authorList>
    </citation>
    <scope>NUCLEOTIDE SEQUENCE</scope>
    <source>
        <strain evidence="9">CHK199-9574</strain>
    </source>
</reference>
<dbReference type="InterPro" id="IPR004522">
    <property type="entry name" value="Asn-tRNA-ligase"/>
</dbReference>
<dbReference type="EC" id="6.1.1.22" evidence="7"/>
<dbReference type="InterPro" id="IPR006195">
    <property type="entry name" value="aa-tRNA-synth_II"/>
</dbReference>
<accession>A0A9D2CG46</accession>
<comment type="caution">
    <text evidence="9">The sequence shown here is derived from an EMBL/GenBank/DDBJ whole genome shotgun (WGS) entry which is preliminary data.</text>
</comment>
<dbReference type="EMBL" id="DXCO01000030">
    <property type="protein sequence ID" value="HIY78150.1"/>
    <property type="molecule type" value="Genomic_DNA"/>
</dbReference>
<dbReference type="Proteomes" id="UP000824135">
    <property type="component" value="Unassembled WGS sequence"/>
</dbReference>
<dbReference type="Gene3D" id="2.40.50.140">
    <property type="entry name" value="Nucleic acid-binding proteins"/>
    <property type="match status" value="1"/>
</dbReference>
<dbReference type="CDD" id="cd00776">
    <property type="entry name" value="AsxRS_core"/>
    <property type="match status" value="1"/>
</dbReference>
<dbReference type="NCBIfam" id="NF003037">
    <property type="entry name" value="PRK03932.1"/>
    <property type="match status" value="1"/>
</dbReference>
<evidence type="ECO:0000256" key="6">
    <source>
        <dbReference type="ARBA" id="ARBA00023146"/>
    </source>
</evidence>
<dbReference type="InterPro" id="IPR012340">
    <property type="entry name" value="NA-bd_OB-fold"/>
</dbReference>
<evidence type="ECO:0000256" key="1">
    <source>
        <dbReference type="ARBA" id="ARBA00008226"/>
    </source>
</evidence>
<keyword evidence="5 7" id="KW-0648">Protein biosynthesis</keyword>
<dbReference type="HAMAP" id="MF_00534">
    <property type="entry name" value="Asn_tRNA_synth"/>
    <property type="match status" value="1"/>
</dbReference>
<dbReference type="GO" id="GO:0005737">
    <property type="term" value="C:cytoplasm"/>
    <property type="evidence" value="ECO:0007669"/>
    <property type="project" value="UniProtKB-SubCell"/>
</dbReference>